<dbReference type="AlphaFoldDB" id="A0A0R2CV71"/>
<dbReference type="STRING" id="1423802.FC56_GL000302"/>
<evidence type="ECO:0000313" key="1">
    <source>
        <dbReference type="EMBL" id="KRM93588.1"/>
    </source>
</evidence>
<dbReference type="PATRIC" id="fig|1423802.4.peg.310"/>
<organism evidence="1 2">
    <name type="scientific">Lentilactobacillus senioris DSM 24302 = JCM 17472</name>
    <dbReference type="NCBI Taxonomy" id="1423802"/>
    <lineage>
        <taxon>Bacteria</taxon>
        <taxon>Bacillati</taxon>
        <taxon>Bacillota</taxon>
        <taxon>Bacilli</taxon>
        <taxon>Lactobacillales</taxon>
        <taxon>Lactobacillaceae</taxon>
        <taxon>Lentilactobacillus</taxon>
    </lineage>
</organism>
<sequence>MAQYYVQLDSNRYITKVQSELSSTDKDFIHIYVPTQFDEVFGETWDKWGVNELGTPIHGWLPPITRKDFSDQVDDLDGKLATASQTISDQTKKINEQQQTITDQGTSIDTLTTDNTTLKKMAAGLTMQIAQLQAAVTPVETPKEGE</sequence>
<accession>A0A0R2CV71</accession>
<dbReference type="Gene3D" id="1.20.5.340">
    <property type="match status" value="1"/>
</dbReference>
<dbReference type="EMBL" id="AYZR01000008">
    <property type="protein sequence ID" value="KRM93588.1"/>
    <property type="molecule type" value="Genomic_DNA"/>
</dbReference>
<dbReference type="Proteomes" id="UP000051256">
    <property type="component" value="Unassembled WGS sequence"/>
</dbReference>
<evidence type="ECO:0000313" key="2">
    <source>
        <dbReference type="Proteomes" id="UP000051256"/>
    </source>
</evidence>
<dbReference type="SUPFAM" id="SSF144266">
    <property type="entry name" value="MPN010-like"/>
    <property type="match status" value="1"/>
</dbReference>
<dbReference type="RefSeq" id="WP_056978162.1">
    <property type="nucleotide sequence ID" value="NZ_AYZR01000008.1"/>
</dbReference>
<gene>
    <name evidence="1" type="ORF">FC56_GL000302</name>
</gene>
<name>A0A0R2CV71_9LACO</name>
<comment type="caution">
    <text evidence="1">The sequence shown here is derived from an EMBL/GenBank/DDBJ whole genome shotgun (WGS) entry which is preliminary data.</text>
</comment>
<proteinExistence type="predicted"/>
<keyword evidence="2" id="KW-1185">Reference proteome</keyword>
<reference evidence="1 2" key="1">
    <citation type="journal article" date="2015" name="Genome Announc.">
        <title>Expanding the biotechnology potential of lactobacilli through comparative genomics of 213 strains and associated genera.</title>
        <authorList>
            <person name="Sun Z."/>
            <person name="Harris H.M."/>
            <person name="McCann A."/>
            <person name="Guo C."/>
            <person name="Argimon S."/>
            <person name="Zhang W."/>
            <person name="Yang X."/>
            <person name="Jeffery I.B."/>
            <person name="Cooney J.C."/>
            <person name="Kagawa T.F."/>
            <person name="Liu W."/>
            <person name="Song Y."/>
            <person name="Salvetti E."/>
            <person name="Wrobel A."/>
            <person name="Rasinkangas P."/>
            <person name="Parkhill J."/>
            <person name="Rea M.C."/>
            <person name="O'Sullivan O."/>
            <person name="Ritari J."/>
            <person name="Douillard F.P."/>
            <person name="Paul Ross R."/>
            <person name="Yang R."/>
            <person name="Briner A.E."/>
            <person name="Felis G.E."/>
            <person name="de Vos W.M."/>
            <person name="Barrangou R."/>
            <person name="Klaenhammer T.R."/>
            <person name="Caufield P.W."/>
            <person name="Cui Y."/>
            <person name="Zhang H."/>
            <person name="O'Toole P.W."/>
        </authorList>
    </citation>
    <scope>NUCLEOTIDE SEQUENCE [LARGE SCALE GENOMIC DNA]</scope>
    <source>
        <strain evidence="1 2">DSM 24302</strain>
    </source>
</reference>
<protein>
    <submittedName>
        <fullName evidence="1">Uncharacterized protein</fullName>
    </submittedName>
</protein>